<feature type="non-terminal residue" evidence="1">
    <location>
        <position position="206"/>
    </location>
</feature>
<organism evidence="1 2">
    <name type="scientific">Bacillus cereus</name>
    <dbReference type="NCBI Taxonomy" id="1396"/>
    <lineage>
        <taxon>Bacteria</taxon>
        <taxon>Bacillati</taxon>
        <taxon>Bacillota</taxon>
        <taxon>Bacilli</taxon>
        <taxon>Bacillales</taxon>
        <taxon>Bacillaceae</taxon>
        <taxon>Bacillus</taxon>
        <taxon>Bacillus cereus group</taxon>
    </lineage>
</organism>
<dbReference type="AlphaFoldDB" id="A0A9X9A8R1"/>
<dbReference type="EMBL" id="SZOH01001202">
    <property type="protein sequence ID" value="TKJ01914.1"/>
    <property type="molecule type" value="Genomic_DNA"/>
</dbReference>
<name>A0A9X9A8R1_BACCE</name>
<comment type="caution">
    <text evidence="1">The sequence shown here is derived from an EMBL/GenBank/DDBJ whole genome shotgun (WGS) entry which is preliminary data.</text>
</comment>
<gene>
    <name evidence="1" type="ORF">FC695_17905</name>
</gene>
<accession>A0A9X9A8R1</accession>
<protein>
    <submittedName>
        <fullName evidence="1">Uncharacterized protein</fullName>
    </submittedName>
</protein>
<dbReference type="Proteomes" id="UP000308444">
    <property type="component" value="Unassembled WGS sequence"/>
</dbReference>
<proteinExistence type="predicted"/>
<sequence length="206" mass="23732">MRGKENNIKEFNLLEVSEGENGIKGVNWIYEGGIAKHERVPFNQNTRLNGKLSLKYIAKINLGTQLFESSNVLIRIPDTFKKIFKQAEEKGYDFRKYISVSVEYPHPWGAGIKYETKKYNWNEIQYKYGDTILLQVPRASFLVLARFTTDITFNYGDLIRDADIVPNNSVNDEMDFTWTTNILDWTVIGDKKTHVSVNPLVIGNSI</sequence>
<evidence type="ECO:0000313" key="2">
    <source>
        <dbReference type="Proteomes" id="UP000308444"/>
    </source>
</evidence>
<evidence type="ECO:0000313" key="1">
    <source>
        <dbReference type="EMBL" id="TKJ01914.1"/>
    </source>
</evidence>
<reference evidence="1 2" key="1">
    <citation type="journal article" date="2019" name="Environ. Microbiol.">
        <title>An active ?-lactamase is a part of an orchestrated cell wall stress resistance network of Bacillus subtilis and related rhizosphere species.</title>
        <authorList>
            <person name="Bucher T."/>
            <person name="Keren-Paz A."/>
            <person name="Hausser J."/>
            <person name="Olender T."/>
            <person name="Cytryn E."/>
            <person name="Kolodkin-Gal I."/>
        </authorList>
    </citation>
    <scope>NUCLEOTIDE SEQUENCE [LARGE SCALE GENOMIC DNA]</scope>
    <source>
        <strain evidence="1 2">I32</strain>
    </source>
</reference>